<name>A0A654ZSI9_MYCTX</name>
<sequence>MTTGRLAVNVPVLSRATARMVPRVSSAAPPLMSTPSLEAAPMDATTVTGTAMASAHGAAATNTTSARSIQTSGLPKTLPVPAISAAAIMMLGTNGRAIQSASR</sequence>
<evidence type="ECO:0000313" key="6">
    <source>
        <dbReference type="EMBL" id="COW20829.1"/>
    </source>
</evidence>
<evidence type="ECO:0000313" key="5">
    <source>
        <dbReference type="EMBL" id="CNV02030.1"/>
    </source>
</evidence>
<evidence type="ECO:0000313" key="1">
    <source>
        <dbReference type="EMBL" id="CFE73295.1"/>
    </source>
</evidence>
<protein>
    <submittedName>
        <fullName evidence="3">Uncharacterized protein</fullName>
    </submittedName>
</protein>
<dbReference type="Proteomes" id="UP000048948">
    <property type="component" value="Unassembled WGS sequence"/>
</dbReference>
<dbReference type="Proteomes" id="UP000039217">
    <property type="component" value="Unassembled WGS sequence"/>
</dbReference>
<dbReference type="EMBL" id="CQQC01000429">
    <property type="protein sequence ID" value="CNV02030.1"/>
    <property type="molecule type" value="Genomic_DNA"/>
</dbReference>
<evidence type="ECO:0000313" key="7">
    <source>
        <dbReference type="Proteomes" id="UP000039217"/>
    </source>
</evidence>
<proteinExistence type="predicted"/>
<gene>
    <name evidence="2" type="ORF">ERS007657_02737</name>
    <name evidence="5" type="ORF">ERS007661_01516</name>
    <name evidence="6" type="ORF">ERS007679_03376</name>
    <name evidence="1" type="ORF">ERS007688_03777</name>
    <name evidence="4" type="ORF">ERS027646_03757</name>
    <name evidence="3" type="ORF">ERS027659_00183</name>
</gene>
<dbReference type="Proteomes" id="UP000046947">
    <property type="component" value="Unassembled WGS sequence"/>
</dbReference>
<evidence type="ECO:0000313" key="12">
    <source>
        <dbReference type="Proteomes" id="UP000050164"/>
    </source>
</evidence>
<dbReference type="Proteomes" id="UP000045842">
    <property type="component" value="Unassembled WGS sequence"/>
</dbReference>
<evidence type="ECO:0000313" key="3">
    <source>
        <dbReference type="EMBL" id="CKQ81341.1"/>
    </source>
</evidence>
<dbReference type="EMBL" id="CNGE01000951">
    <property type="protein sequence ID" value="CKT53438.1"/>
    <property type="molecule type" value="Genomic_DNA"/>
</dbReference>
<reference evidence="7 8" key="1">
    <citation type="submission" date="2015-03" db="EMBL/GenBank/DDBJ databases">
        <authorList>
            <consortium name="Pathogen Informatics"/>
        </authorList>
    </citation>
    <scope>NUCLEOTIDE SEQUENCE [LARGE SCALE GENOMIC DNA]</scope>
    <source>
        <strain evidence="4 11">Bir 172</strain>
        <strain evidence="3 12">Bir 185</strain>
        <strain evidence="2 9">C09601061</strain>
        <strain evidence="5 7">D00501624</strain>
        <strain evidence="6 8">G09801536</strain>
        <strain evidence="1 10">H09601792</strain>
    </source>
</reference>
<evidence type="ECO:0000313" key="8">
    <source>
        <dbReference type="Proteomes" id="UP000045842"/>
    </source>
</evidence>
<evidence type="ECO:0000313" key="11">
    <source>
        <dbReference type="Proteomes" id="UP000048948"/>
    </source>
</evidence>
<evidence type="ECO:0000313" key="4">
    <source>
        <dbReference type="EMBL" id="CKT53438.1"/>
    </source>
</evidence>
<evidence type="ECO:0000313" key="9">
    <source>
        <dbReference type="Proteomes" id="UP000046680"/>
    </source>
</evidence>
<evidence type="ECO:0000313" key="10">
    <source>
        <dbReference type="Proteomes" id="UP000046947"/>
    </source>
</evidence>
<dbReference type="EMBL" id="CFOH01000896">
    <property type="protein sequence ID" value="CFE73295.1"/>
    <property type="molecule type" value="Genomic_DNA"/>
</dbReference>
<dbReference type="AlphaFoldDB" id="A0A654ZSI9"/>
<dbReference type="Proteomes" id="UP000050164">
    <property type="component" value="Unassembled WGS sequence"/>
</dbReference>
<dbReference type="EMBL" id="CNFT01000022">
    <property type="protein sequence ID" value="CKQ81341.1"/>
    <property type="molecule type" value="Genomic_DNA"/>
</dbReference>
<dbReference type="EMBL" id="CGCX01001119">
    <property type="protein sequence ID" value="CFR89030.1"/>
    <property type="molecule type" value="Genomic_DNA"/>
</dbReference>
<accession>A0A654ZSI9</accession>
<dbReference type="EMBL" id="CSAD01000604">
    <property type="protein sequence ID" value="COW20829.1"/>
    <property type="molecule type" value="Genomic_DNA"/>
</dbReference>
<dbReference type="Proteomes" id="UP000046680">
    <property type="component" value="Unassembled WGS sequence"/>
</dbReference>
<organism evidence="3 12">
    <name type="scientific">Mycobacterium tuberculosis</name>
    <dbReference type="NCBI Taxonomy" id="1773"/>
    <lineage>
        <taxon>Bacteria</taxon>
        <taxon>Bacillati</taxon>
        <taxon>Actinomycetota</taxon>
        <taxon>Actinomycetes</taxon>
        <taxon>Mycobacteriales</taxon>
        <taxon>Mycobacteriaceae</taxon>
        <taxon>Mycobacterium</taxon>
        <taxon>Mycobacterium tuberculosis complex</taxon>
    </lineage>
</organism>
<evidence type="ECO:0000313" key="2">
    <source>
        <dbReference type="EMBL" id="CFR89030.1"/>
    </source>
</evidence>